<feature type="compositionally biased region" description="Polar residues" evidence="1">
    <location>
        <begin position="94"/>
        <end position="109"/>
    </location>
</feature>
<dbReference type="OrthoDB" id="2021186at2759"/>
<accession>A0A067MGG0</accession>
<organism evidence="3 4">
    <name type="scientific">Botryobasidium botryosum (strain FD-172 SS1)</name>
    <dbReference type="NCBI Taxonomy" id="930990"/>
    <lineage>
        <taxon>Eukaryota</taxon>
        <taxon>Fungi</taxon>
        <taxon>Dikarya</taxon>
        <taxon>Basidiomycota</taxon>
        <taxon>Agaricomycotina</taxon>
        <taxon>Agaricomycetes</taxon>
        <taxon>Cantharellales</taxon>
        <taxon>Botryobasidiaceae</taxon>
        <taxon>Botryobasidium</taxon>
    </lineage>
</organism>
<protein>
    <recommendedName>
        <fullName evidence="2">INO80 complex subunit B-like conserved region domain-containing protein</fullName>
    </recommendedName>
</protein>
<name>A0A067MGG0_BOTB1</name>
<dbReference type="PANTHER" id="PTHR21561:SF12">
    <property type="entry name" value="INO80 COMPLEX SUBUNIT B"/>
    <property type="match status" value="1"/>
</dbReference>
<dbReference type="HOGENOM" id="CLU_025281_0_0_1"/>
<reference evidence="4" key="1">
    <citation type="journal article" date="2014" name="Proc. Natl. Acad. Sci. U.S.A.">
        <title>Extensive sampling of basidiomycete genomes demonstrates inadequacy of the white-rot/brown-rot paradigm for wood decay fungi.</title>
        <authorList>
            <person name="Riley R."/>
            <person name="Salamov A.A."/>
            <person name="Brown D.W."/>
            <person name="Nagy L.G."/>
            <person name="Floudas D."/>
            <person name="Held B.W."/>
            <person name="Levasseur A."/>
            <person name="Lombard V."/>
            <person name="Morin E."/>
            <person name="Otillar R."/>
            <person name="Lindquist E.A."/>
            <person name="Sun H."/>
            <person name="LaButti K.M."/>
            <person name="Schmutz J."/>
            <person name="Jabbour D."/>
            <person name="Luo H."/>
            <person name="Baker S.E."/>
            <person name="Pisabarro A.G."/>
            <person name="Walton J.D."/>
            <person name="Blanchette R.A."/>
            <person name="Henrissat B."/>
            <person name="Martin F."/>
            <person name="Cullen D."/>
            <person name="Hibbett D.S."/>
            <person name="Grigoriev I.V."/>
        </authorList>
    </citation>
    <scope>NUCLEOTIDE SEQUENCE [LARGE SCALE GENOMIC DNA]</scope>
    <source>
        <strain evidence="4">FD-172 SS1</strain>
    </source>
</reference>
<dbReference type="GO" id="GO:0031011">
    <property type="term" value="C:Ino80 complex"/>
    <property type="evidence" value="ECO:0007669"/>
    <property type="project" value="InterPro"/>
</dbReference>
<dbReference type="InterPro" id="IPR006880">
    <property type="entry name" value="INO80B_C"/>
</dbReference>
<feature type="compositionally biased region" description="Basic and acidic residues" evidence="1">
    <location>
        <begin position="206"/>
        <end position="216"/>
    </location>
</feature>
<evidence type="ECO:0000313" key="4">
    <source>
        <dbReference type="Proteomes" id="UP000027195"/>
    </source>
</evidence>
<feature type="compositionally biased region" description="Acidic residues" evidence="1">
    <location>
        <begin position="115"/>
        <end position="145"/>
    </location>
</feature>
<dbReference type="InParanoid" id="A0A067MGG0"/>
<feature type="region of interest" description="Disordered" evidence="1">
    <location>
        <begin position="92"/>
        <end position="155"/>
    </location>
</feature>
<evidence type="ECO:0000313" key="3">
    <source>
        <dbReference type="EMBL" id="KDQ10962.1"/>
    </source>
</evidence>
<proteinExistence type="predicted"/>
<feature type="region of interest" description="Disordered" evidence="1">
    <location>
        <begin position="1"/>
        <end position="78"/>
    </location>
</feature>
<dbReference type="SMART" id="SM01406">
    <property type="entry name" value="PAPA-1"/>
    <property type="match status" value="1"/>
</dbReference>
<dbReference type="GO" id="GO:0006338">
    <property type="term" value="P:chromatin remodeling"/>
    <property type="evidence" value="ECO:0007669"/>
    <property type="project" value="InterPro"/>
</dbReference>
<evidence type="ECO:0000256" key="1">
    <source>
        <dbReference type="SAM" id="MobiDB-lite"/>
    </source>
</evidence>
<feature type="compositionally biased region" description="Basic residues" evidence="1">
    <location>
        <begin position="220"/>
        <end position="230"/>
    </location>
</feature>
<gene>
    <name evidence="3" type="ORF">BOTBODRAFT_57715</name>
</gene>
<sequence>MAISPSKKGKAVEVVEDIDIESEDDDVPPEEEDDEEAEGEEDELAASSDAEPDATSSQADMDLDEPEPSRTPLKPSLPIKFKLKLGGLGLSARSIGTLTPTPSEGGPSNSKRDEDFESEEEDELGDEDAQADADEDEIDPDDMDENASVISTSRMTARQAALSASGFEVQHVELTQAPSRKKKFLNEAELALRRSETARKRKHQTEKKLEDDKTETINRLLKKQSARTRSKKEQHPVDPDTGAASAGPSGPLRPAVYTPPSYRWISTSRDPTGAADGQPNMTMSFSIPPELLPSTLPLTTAPPVSPAAVPKCAAPGCGNLRKYKLVGDMERGACGLECFKILKGH</sequence>
<feature type="domain" description="INO80 complex subunit B-like conserved region" evidence="2">
    <location>
        <begin position="189"/>
        <end position="274"/>
    </location>
</feature>
<dbReference type="PANTHER" id="PTHR21561">
    <property type="entry name" value="INO80 COMPLEX SUBUNIT B"/>
    <property type="match status" value="1"/>
</dbReference>
<dbReference type="InterPro" id="IPR029523">
    <property type="entry name" value="INO80B/Ies2"/>
</dbReference>
<dbReference type="AlphaFoldDB" id="A0A067MGG0"/>
<evidence type="ECO:0000259" key="2">
    <source>
        <dbReference type="SMART" id="SM01406"/>
    </source>
</evidence>
<feature type="compositionally biased region" description="Acidic residues" evidence="1">
    <location>
        <begin position="14"/>
        <end position="44"/>
    </location>
</feature>
<keyword evidence="4" id="KW-1185">Reference proteome</keyword>
<dbReference type="STRING" id="930990.A0A067MGG0"/>
<dbReference type="Proteomes" id="UP000027195">
    <property type="component" value="Unassembled WGS sequence"/>
</dbReference>
<feature type="region of interest" description="Disordered" evidence="1">
    <location>
        <begin position="192"/>
        <end position="262"/>
    </location>
</feature>
<dbReference type="EMBL" id="KL198062">
    <property type="protein sequence ID" value="KDQ10962.1"/>
    <property type="molecule type" value="Genomic_DNA"/>
</dbReference>
<dbReference type="Pfam" id="PF04795">
    <property type="entry name" value="PAPA-1"/>
    <property type="match status" value="1"/>
</dbReference>